<evidence type="ECO:0000256" key="1">
    <source>
        <dbReference type="SAM" id="MobiDB-lite"/>
    </source>
</evidence>
<keyword evidence="3" id="KW-1185">Reference proteome</keyword>
<protein>
    <submittedName>
        <fullName evidence="2">Uncharacterized protein</fullName>
    </submittedName>
</protein>
<dbReference type="AlphaFoldDB" id="A0A919PVK0"/>
<evidence type="ECO:0000313" key="3">
    <source>
        <dbReference type="Proteomes" id="UP000660611"/>
    </source>
</evidence>
<comment type="caution">
    <text evidence="2">The sequence shown here is derived from an EMBL/GenBank/DDBJ whole genome shotgun (WGS) entry which is preliminary data.</text>
</comment>
<dbReference type="Proteomes" id="UP000660611">
    <property type="component" value="Unassembled WGS sequence"/>
</dbReference>
<gene>
    <name evidence="2" type="ORF">Dsi01nite_085480</name>
</gene>
<reference evidence="2" key="1">
    <citation type="submission" date="2021-01" db="EMBL/GenBank/DDBJ databases">
        <title>Whole genome shotgun sequence of Dactylosporangium siamense NBRC 106093.</title>
        <authorList>
            <person name="Komaki H."/>
            <person name="Tamura T."/>
        </authorList>
    </citation>
    <scope>NUCLEOTIDE SEQUENCE</scope>
    <source>
        <strain evidence="2">NBRC 106093</strain>
    </source>
</reference>
<sequence length="490" mass="54943">MDNNEAAAAENPDSLTPTQAFHRAPAANPNRTDVPLAAMFPQATAVTSTMPRVVVSPPKVVVVRRRQRVPSRSIAFRVHRRLIDRRFTRSAREAVGRARRSPSRESRLRGAFLAGWAGSAGGIQGVIANVMAPFHKVLSQIADMVRLPRLALFEEMRKTLQSLVRGPMFEALRRIQEQIAASAWPTFSATQHIRDAVAGSSNWLMGAFRHTRDWASGFMTYRAKLRQQISSMVGSWSWKLLDLAEIIRPITDNFMTIVRDIGWPGWSAATKTIVEFAVRTVFWAAVRVRKAIIHEENSEEIVRKFMLEILDLFPKGQPHVEAAKEALLEDAWLKAEPENVKKVLLKRIRELHRNHRLIGDTELGHRRIVSLHTPLGQAAGDSDVVLTLAEALADPLSVEDLVLSLPEFRDHRIDRVLDKLKPGEREVADFYADHDGMTWDLAAAAAGQPPAFGERVRRKLDRLGKDFTSRQVGELHVPTTTGPRTRPAFG</sequence>
<feature type="compositionally biased region" description="Low complexity" evidence="1">
    <location>
        <begin position="1"/>
        <end position="11"/>
    </location>
</feature>
<name>A0A919PVK0_9ACTN</name>
<proteinExistence type="predicted"/>
<accession>A0A919PVK0</accession>
<dbReference type="EMBL" id="BONQ01000130">
    <property type="protein sequence ID" value="GIG50507.1"/>
    <property type="molecule type" value="Genomic_DNA"/>
</dbReference>
<dbReference type="RefSeq" id="WP_203852138.1">
    <property type="nucleotide sequence ID" value="NZ_BAAAVW010000028.1"/>
</dbReference>
<organism evidence="2 3">
    <name type="scientific">Dactylosporangium siamense</name>
    <dbReference type="NCBI Taxonomy" id="685454"/>
    <lineage>
        <taxon>Bacteria</taxon>
        <taxon>Bacillati</taxon>
        <taxon>Actinomycetota</taxon>
        <taxon>Actinomycetes</taxon>
        <taxon>Micromonosporales</taxon>
        <taxon>Micromonosporaceae</taxon>
        <taxon>Dactylosporangium</taxon>
    </lineage>
</organism>
<feature type="region of interest" description="Disordered" evidence="1">
    <location>
        <begin position="1"/>
        <end position="32"/>
    </location>
</feature>
<evidence type="ECO:0000313" key="2">
    <source>
        <dbReference type="EMBL" id="GIG50507.1"/>
    </source>
</evidence>